<name>A0A9D4XFS9_PEA</name>
<dbReference type="GO" id="GO:0000177">
    <property type="term" value="C:cytoplasmic exosome (RNase complex)"/>
    <property type="evidence" value="ECO:0007669"/>
    <property type="project" value="TreeGrafter"/>
</dbReference>
<dbReference type="InterPro" id="IPR001900">
    <property type="entry name" value="RNase_II/R"/>
</dbReference>
<dbReference type="GO" id="GO:0016075">
    <property type="term" value="P:rRNA catabolic process"/>
    <property type="evidence" value="ECO:0007669"/>
    <property type="project" value="TreeGrafter"/>
</dbReference>
<feature type="domain" description="RNB" evidence="1">
    <location>
        <begin position="61"/>
        <end position="137"/>
    </location>
</feature>
<dbReference type="InterPro" id="IPR035192">
    <property type="entry name" value="NUP160_hel_plant"/>
</dbReference>
<dbReference type="Pfam" id="PF00773">
    <property type="entry name" value="RNB"/>
    <property type="match status" value="1"/>
</dbReference>
<dbReference type="SUPFAM" id="SSF50249">
    <property type="entry name" value="Nucleic acid-binding proteins"/>
    <property type="match status" value="1"/>
</dbReference>
<dbReference type="PANTHER" id="PTHR23355">
    <property type="entry name" value="RIBONUCLEASE"/>
    <property type="match status" value="1"/>
</dbReference>
<gene>
    <name evidence="3" type="ORF">KIW84_044249</name>
</gene>
<evidence type="ECO:0000259" key="2">
    <source>
        <dbReference type="Pfam" id="PF17238"/>
    </source>
</evidence>
<evidence type="ECO:0000313" key="4">
    <source>
        <dbReference type="Proteomes" id="UP001058974"/>
    </source>
</evidence>
<dbReference type="GO" id="GO:0071031">
    <property type="term" value="P:nuclear mRNA surveillance of mRNA 3'-end processing"/>
    <property type="evidence" value="ECO:0007669"/>
    <property type="project" value="TreeGrafter"/>
</dbReference>
<dbReference type="EMBL" id="JAMSHJ010000004">
    <property type="protein sequence ID" value="KAI5420388.1"/>
    <property type="molecule type" value="Genomic_DNA"/>
</dbReference>
<dbReference type="InterPro" id="IPR012340">
    <property type="entry name" value="NA-bd_OB-fold"/>
</dbReference>
<dbReference type="GO" id="GO:0000176">
    <property type="term" value="C:nuclear exosome (RNase complex)"/>
    <property type="evidence" value="ECO:0007669"/>
    <property type="project" value="TreeGrafter"/>
</dbReference>
<proteinExistence type="predicted"/>
<dbReference type="PANTHER" id="PTHR23355:SF35">
    <property type="entry name" value="EXOSOME COMPLEX EXONUCLEASE RRP44"/>
    <property type="match status" value="1"/>
</dbReference>
<feature type="domain" description="NUP160 helical" evidence="2">
    <location>
        <begin position="3"/>
        <end position="46"/>
    </location>
</feature>
<dbReference type="Gramene" id="Psat04G0424900-T1">
    <property type="protein sequence ID" value="KAI5420388.1"/>
    <property type="gene ID" value="KIW84_044249"/>
</dbReference>
<evidence type="ECO:0000259" key="1">
    <source>
        <dbReference type="Pfam" id="PF00773"/>
    </source>
</evidence>
<sequence length="294" mass="32876">MLKFDTEMSSNINSSTMVHDSYQIAKVMFESAWDFLLFLSYLVDISVVGHHFFAITPVAPAVIEDICSLRSDVERLAFSIIWEMTPEADIISTRYAKSVIKSAATLSYVEAQARMDDSRLMDPVTTDLRNMNSLASDAVRFKTAHVPYVVAVCDALQLVSFSSPMCRRCCMIRLRHVIRAMSLNGATISLVGAKLQAVTQPGVEGLDIWNEGDLKVDGKCKWFGLDIAHHILRSGCSRLAFWLQHRHLLWASPLSSVITKCCHIDTFRLWHGLGVHELNIVVDRGMKLCAGRNG</sequence>
<organism evidence="3 4">
    <name type="scientific">Pisum sativum</name>
    <name type="common">Garden pea</name>
    <name type="synonym">Lathyrus oleraceus</name>
    <dbReference type="NCBI Taxonomy" id="3888"/>
    <lineage>
        <taxon>Eukaryota</taxon>
        <taxon>Viridiplantae</taxon>
        <taxon>Streptophyta</taxon>
        <taxon>Embryophyta</taxon>
        <taxon>Tracheophyta</taxon>
        <taxon>Spermatophyta</taxon>
        <taxon>Magnoliopsida</taxon>
        <taxon>eudicotyledons</taxon>
        <taxon>Gunneridae</taxon>
        <taxon>Pentapetalae</taxon>
        <taxon>rosids</taxon>
        <taxon>fabids</taxon>
        <taxon>Fabales</taxon>
        <taxon>Fabaceae</taxon>
        <taxon>Papilionoideae</taxon>
        <taxon>50 kb inversion clade</taxon>
        <taxon>NPAAA clade</taxon>
        <taxon>Hologalegina</taxon>
        <taxon>IRL clade</taxon>
        <taxon>Fabeae</taxon>
        <taxon>Lathyrus</taxon>
    </lineage>
</organism>
<dbReference type="GO" id="GO:0000175">
    <property type="term" value="F:3'-5'-RNA exonuclease activity"/>
    <property type="evidence" value="ECO:0007669"/>
    <property type="project" value="TreeGrafter"/>
</dbReference>
<dbReference type="AlphaFoldDB" id="A0A9D4XFS9"/>
<comment type="caution">
    <text evidence="3">The sequence shown here is derived from an EMBL/GenBank/DDBJ whole genome shotgun (WGS) entry which is preliminary data.</text>
</comment>
<protein>
    <submittedName>
        <fullName evidence="3">Uncharacterized protein</fullName>
    </submittedName>
</protein>
<dbReference type="Pfam" id="PF17238">
    <property type="entry name" value="NUP160_helical_2"/>
    <property type="match status" value="1"/>
</dbReference>
<dbReference type="GO" id="GO:0004519">
    <property type="term" value="F:endonuclease activity"/>
    <property type="evidence" value="ECO:0007669"/>
    <property type="project" value="TreeGrafter"/>
</dbReference>
<reference evidence="3 4" key="1">
    <citation type="journal article" date="2022" name="Nat. Genet.">
        <title>Improved pea reference genome and pan-genome highlight genomic features and evolutionary characteristics.</title>
        <authorList>
            <person name="Yang T."/>
            <person name="Liu R."/>
            <person name="Luo Y."/>
            <person name="Hu S."/>
            <person name="Wang D."/>
            <person name="Wang C."/>
            <person name="Pandey M.K."/>
            <person name="Ge S."/>
            <person name="Xu Q."/>
            <person name="Li N."/>
            <person name="Li G."/>
            <person name="Huang Y."/>
            <person name="Saxena R.K."/>
            <person name="Ji Y."/>
            <person name="Li M."/>
            <person name="Yan X."/>
            <person name="He Y."/>
            <person name="Liu Y."/>
            <person name="Wang X."/>
            <person name="Xiang C."/>
            <person name="Varshney R.K."/>
            <person name="Ding H."/>
            <person name="Gao S."/>
            <person name="Zong X."/>
        </authorList>
    </citation>
    <scope>NUCLEOTIDE SEQUENCE [LARGE SCALE GENOMIC DNA]</scope>
    <source>
        <strain evidence="3 4">cv. Zhongwan 6</strain>
    </source>
</reference>
<accession>A0A9D4XFS9</accession>
<dbReference type="GO" id="GO:0003723">
    <property type="term" value="F:RNA binding"/>
    <property type="evidence" value="ECO:0007669"/>
    <property type="project" value="InterPro"/>
</dbReference>
<dbReference type="Proteomes" id="UP001058974">
    <property type="component" value="Chromosome 4"/>
</dbReference>
<evidence type="ECO:0000313" key="3">
    <source>
        <dbReference type="EMBL" id="KAI5420388.1"/>
    </source>
</evidence>
<dbReference type="InterPro" id="IPR050180">
    <property type="entry name" value="RNR_Ribonuclease"/>
</dbReference>
<keyword evidence="4" id="KW-1185">Reference proteome</keyword>